<dbReference type="SUPFAM" id="SSF52210">
    <property type="entry name" value="Succinyl-CoA synthetase domains"/>
    <property type="match status" value="2"/>
</dbReference>
<dbReference type="InterPro" id="IPR036291">
    <property type="entry name" value="NAD(P)-bd_dom_sf"/>
</dbReference>
<dbReference type="Pfam" id="PF13607">
    <property type="entry name" value="Succ_CoA_lig"/>
    <property type="match status" value="1"/>
</dbReference>
<evidence type="ECO:0000256" key="3">
    <source>
        <dbReference type="ARBA" id="ARBA00022741"/>
    </source>
</evidence>
<dbReference type="Pfam" id="PF13380">
    <property type="entry name" value="CoA_binding_2"/>
    <property type="match status" value="1"/>
</dbReference>
<proteinExistence type="inferred from homology"/>
<dbReference type="GO" id="GO:0005524">
    <property type="term" value="F:ATP binding"/>
    <property type="evidence" value="ECO:0007669"/>
    <property type="project" value="UniProtKB-UniRule"/>
</dbReference>
<dbReference type="Proteomes" id="UP000193207">
    <property type="component" value="Unassembled WGS sequence"/>
</dbReference>
<dbReference type="SMART" id="SM00881">
    <property type="entry name" value="CoA_binding"/>
    <property type="match status" value="1"/>
</dbReference>
<evidence type="ECO:0000256" key="6">
    <source>
        <dbReference type="PROSITE-ProRule" id="PRU00409"/>
    </source>
</evidence>
<dbReference type="OrthoDB" id="9807426at2"/>
<dbReference type="Gene3D" id="3.40.50.720">
    <property type="entry name" value="NAD(P)-binding Rossmann-like Domain"/>
    <property type="match status" value="1"/>
</dbReference>
<dbReference type="Pfam" id="PF13549">
    <property type="entry name" value="ATP-grasp_5"/>
    <property type="match status" value="1"/>
</dbReference>
<dbReference type="InterPro" id="IPR032875">
    <property type="entry name" value="Succ_CoA_lig_flav_dom"/>
</dbReference>
<dbReference type="RefSeq" id="WP_085818781.1">
    <property type="nucleotide sequence ID" value="NZ_FWFU01000004.1"/>
</dbReference>
<evidence type="ECO:0000259" key="7">
    <source>
        <dbReference type="PROSITE" id="PS50975"/>
    </source>
</evidence>
<keyword evidence="1" id="KW-0816">Tricarboxylic acid cycle</keyword>
<evidence type="ECO:0000256" key="1">
    <source>
        <dbReference type="ARBA" id="ARBA00022532"/>
    </source>
</evidence>
<dbReference type="GO" id="GO:0006099">
    <property type="term" value="P:tricarboxylic acid cycle"/>
    <property type="evidence" value="ECO:0007669"/>
    <property type="project" value="UniProtKB-KW"/>
</dbReference>
<name>A0A1X6ZQJ8_9RHOB</name>
<evidence type="ECO:0000256" key="2">
    <source>
        <dbReference type="ARBA" id="ARBA00022598"/>
    </source>
</evidence>
<sequence length="699" mass="73575">MKDCNGRDALDCLLSPRSIAIVGVSSDFNKLNGRVMKFLLEKGYNGKIFPVNPKYEEVGGHRCFAAIGDIGEAPELAVISVPAKVVPEQLEAAGKAGVRAVIVFSSGFGEMGEEGLEKERQVVEIARRHGMRLCGPNTLGVINAFEGAFATFTQYGMGSTNPGPVGFVTQSGAFGTAIAALARKRGLGLGYFANTGNETDVTFADCLGRIVEDPRITTLAGYIEGITDGPGFVSVARRAMELGKPLVVTKVGRTASGARAASSHTGALAGEDAVFDGIARQHGVIRARNEEHMLDIVDMSTTTACPAGRGVGIVTQSGGAGVLMSDRAEEVGLNVPQLSEETVARLRDILPAFGAAGNPVDVTAQFIADPSMLKESVKAVLDDPNVHVAAVWLQLMDGFVDTLTRTFRELKEETDKPFVVSWVAAPEEGLRALRELGICALRGAEPTIDAIAALVDWEEARQARLADTAAPSDPPALPAPGPGFVPTEKSVSLLHDAGVPVARVGLATTCEQAIEHAERIGWPVALKIESPDILHKTEIGGVEIGLKDAESLRAAYERITGRAAKAAPQARIDGVIVQEMGSGTVEMVIGLRRDPGFGPVVMVGMGGILIEVQKDVVFNRAPVTEAEASRMLDKLKGKVMLDGVRGAPPVDRAALCRMISAVSRFGAASADWLEELDLNPVLAGPDGVIAVDCLLISEN</sequence>
<feature type="domain" description="ATP-grasp" evidence="7">
    <location>
        <begin position="491"/>
        <end position="527"/>
    </location>
</feature>
<dbReference type="Gene3D" id="3.40.50.261">
    <property type="entry name" value="Succinyl-CoA synthetase domains"/>
    <property type="match status" value="2"/>
</dbReference>
<dbReference type="SUPFAM" id="SSF51735">
    <property type="entry name" value="NAD(P)-binding Rossmann-fold domains"/>
    <property type="match status" value="1"/>
</dbReference>
<reference evidence="8 9" key="1">
    <citation type="submission" date="2017-03" db="EMBL/GenBank/DDBJ databases">
        <authorList>
            <person name="Afonso C.L."/>
            <person name="Miller P.J."/>
            <person name="Scott M.A."/>
            <person name="Spackman E."/>
            <person name="Goraichik I."/>
            <person name="Dimitrov K.M."/>
            <person name="Suarez D.L."/>
            <person name="Swayne D.E."/>
        </authorList>
    </citation>
    <scope>NUCLEOTIDE SEQUENCE [LARGE SCALE GENOMIC DNA]</scope>
    <source>
        <strain evidence="8 9">CECT 8110</strain>
    </source>
</reference>
<evidence type="ECO:0000256" key="4">
    <source>
        <dbReference type="ARBA" id="ARBA00022840"/>
    </source>
</evidence>
<dbReference type="InterPro" id="IPR011761">
    <property type="entry name" value="ATP-grasp"/>
</dbReference>
<keyword evidence="4 6" id="KW-0067">ATP-binding</keyword>
<evidence type="ECO:0000313" key="9">
    <source>
        <dbReference type="Proteomes" id="UP000193207"/>
    </source>
</evidence>
<dbReference type="PANTHER" id="PTHR43334">
    <property type="entry name" value="ACETATE--COA LIGASE [ADP-FORMING]"/>
    <property type="match status" value="1"/>
</dbReference>
<accession>A0A1X6ZQJ8</accession>
<organism evidence="8 9">
    <name type="scientific">Roseovarius halotolerans</name>
    <dbReference type="NCBI Taxonomy" id="505353"/>
    <lineage>
        <taxon>Bacteria</taxon>
        <taxon>Pseudomonadati</taxon>
        <taxon>Pseudomonadota</taxon>
        <taxon>Alphaproteobacteria</taxon>
        <taxon>Rhodobacterales</taxon>
        <taxon>Roseobacteraceae</taxon>
        <taxon>Roseovarius</taxon>
    </lineage>
</organism>
<dbReference type="Gene3D" id="3.30.1490.20">
    <property type="entry name" value="ATP-grasp fold, A domain"/>
    <property type="match status" value="1"/>
</dbReference>
<keyword evidence="9" id="KW-1185">Reference proteome</keyword>
<dbReference type="AlphaFoldDB" id="A0A1X6ZQJ8"/>
<dbReference type="Gene3D" id="3.30.470.20">
    <property type="entry name" value="ATP-grasp fold, B domain"/>
    <property type="match status" value="1"/>
</dbReference>
<evidence type="ECO:0000313" key="8">
    <source>
        <dbReference type="EMBL" id="SLN58582.1"/>
    </source>
</evidence>
<dbReference type="InterPro" id="IPR013815">
    <property type="entry name" value="ATP_grasp_subdomain_1"/>
</dbReference>
<dbReference type="PROSITE" id="PS50975">
    <property type="entry name" value="ATP_GRASP"/>
    <property type="match status" value="1"/>
</dbReference>
<dbReference type="InterPro" id="IPR043938">
    <property type="entry name" value="Ligase_CoA_dom"/>
</dbReference>
<dbReference type="InterPro" id="IPR016102">
    <property type="entry name" value="Succinyl-CoA_synth-like"/>
</dbReference>
<evidence type="ECO:0000256" key="5">
    <source>
        <dbReference type="ARBA" id="ARBA00060888"/>
    </source>
</evidence>
<gene>
    <name evidence="8" type="ORF">ROH8110_03253</name>
</gene>
<dbReference type="EMBL" id="FWFU01000004">
    <property type="protein sequence ID" value="SLN58582.1"/>
    <property type="molecule type" value="Genomic_DNA"/>
</dbReference>
<dbReference type="GO" id="GO:0046872">
    <property type="term" value="F:metal ion binding"/>
    <property type="evidence" value="ECO:0007669"/>
    <property type="project" value="InterPro"/>
</dbReference>
<comment type="similarity">
    <text evidence="5">In the N-terminal section; belongs to the acetate CoA ligase alpha subunit family.</text>
</comment>
<dbReference type="FunFam" id="3.30.1490.20:FF:000020">
    <property type="entry name" value="Protein lysine acetyltransferase"/>
    <property type="match status" value="1"/>
</dbReference>
<protein>
    <submittedName>
        <fullName evidence="8">Succinyl-CoA synthetase subunit alpha</fullName>
    </submittedName>
</protein>
<dbReference type="Pfam" id="PF19045">
    <property type="entry name" value="Ligase_CoA_2"/>
    <property type="match status" value="1"/>
</dbReference>
<dbReference type="InterPro" id="IPR051538">
    <property type="entry name" value="Acyl-CoA_Synth/Transferase"/>
</dbReference>
<dbReference type="SUPFAM" id="SSF56059">
    <property type="entry name" value="Glutathione synthetase ATP-binding domain-like"/>
    <property type="match status" value="1"/>
</dbReference>
<dbReference type="PANTHER" id="PTHR43334:SF1">
    <property type="entry name" value="3-HYDROXYPROPIONATE--COA LIGASE [ADP-FORMING]"/>
    <property type="match status" value="1"/>
</dbReference>
<dbReference type="InterPro" id="IPR003781">
    <property type="entry name" value="CoA-bd"/>
</dbReference>
<keyword evidence="2" id="KW-0436">Ligase</keyword>
<dbReference type="GO" id="GO:0043758">
    <property type="term" value="F:acetate-CoA ligase (ADP-forming) activity"/>
    <property type="evidence" value="ECO:0007669"/>
    <property type="project" value="InterPro"/>
</dbReference>
<keyword evidence="3 6" id="KW-0547">Nucleotide-binding</keyword>